<evidence type="ECO:0000313" key="17">
    <source>
        <dbReference type="Proteomes" id="UP000192927"/>
    </source>
</evidence>
<dbReference type="InterPro" id="IPR017853">
    <property type="entry name" value="GH"/>
</dbReference>
<dbReference type="GO" id="GO:0009277">
    <property type="term" value="C:fungal-type cell wall"/>
    <property type="evidence" value="ECO:0007669"/>
    <property type="project" value="TreeGrafter"/>
</dbReference>
<dbReference type="EMBL" id="VXIT01000001">
    <property type="protein sequence ID" value="KAA6416384.1"/>
    <property type="molecule type" value="Genomic_DNA"/>
</dbReference>
<evidence type="ECO:0000256" key="13">
    <source>
        <dbReference type="SAM" id="MobiDB-lite"/>
    </source>
</evidence>
<dbReference type="GO" id="GO:0005576">
    <property type="term" value="C:extracellular region"/>
    <property type="evidence" value="ECO:0007669"/>
    <property type="project" value="TreeGrafter"/>
</dbReference>
<reference evidence="15 18" key="3">
    <citation type="submission" date="2019-09" db="EMBL/GenBank/DDBJ databases">
        <title>The hologenome of the rock-dwelling lichen Lasallia pustulata.</title>
        <authorList>
            <person name="Greshake Tzovaras B."/>
            <person name="Segers F."/>
            <person name="Bicker A."/>
            <person name="Dal Grande F."/>
            <person name="Otte J."/>
            <person name="Hankeln T."/>
            <person name="Schmitt I."/>
            <person name="Ebersberger I."/>
        </authorList>
    </citation>
    <scope>NUCLEOTIDE SEQUENCE [LARGE SCALE GENOMIC DNA]</scope>
    <source>
        <strain evidence="15">A1-1</strain>
    </source>
</reference>
<protein>
    <recommendedName>
        <fullName evidence="9">Probable beta-glucosidase btgE</fullName>
    </recommendedName>
    <alternativeName>
        <fullName evidence="10">Beta-D-glucoside glucohydrolase btgE</fullName>
    </alternativeName>
    <alternativeName>
        <fullName evidence="12">Cellobiase btgE</fullName>
    </alternativeName>
    <alternativeName>
        <fullName evidence="11">Gentiobiase btgE</fullName>
    </alternativeName>
</protein>
<comment type="similarity">
    <text evidence="2">Belongs to the glycosyl hydrolase 17 family.</text>
</comment>
<feature type="signal peptide" evidence="14">
    <location>
        <begin position="1"/>
        <end position="19"/>
    </location>
</feature>
<evidence type="ECO:0000256" key="8">
    <source>
        <dbReference type="ARBA" id="ARBA00024983"/>
    </source>
</evidence>
<evidence type="ECO:0000256" key="12">
    <source>
        <dbReference type="ARBA" id="ARBA00042762"/>
    </source>
</evidence>
<dbReference type="InterPro" id="IPR050732">
    <property type="entry name" value="Beta-glucan_modifiers"/>
</dbReference>
<evidence type="ECO:0000313" key="16">
    <source>
        <dbReference type="EMBL" id="SLM39156.1"/>
    </source>
</evidence>
<dbReference type="AlphaFoldDB" id="A0A1W5D7S3"/>
<keyword evidence="5 14" id="KW-0732">Signal</keyword>
<keyword evidence="3" id="KW-0134">Cell wall</keyword>
<proteinExistence type="inferred from homology"/>
<dbReference type="Gene3D" id="3.20.20.80">
    <property type="entry name" value="Glycosidases"/>
    <property type="match status" value="1"/>
</dbReference>
<dbReference type="PANTHER" id="PTHR16631:SF24">
    <property type="entry name" value="FAMILY 17 GLUCOSIDASE SCW11-RELATED"/>
    <property type="match status" value="1"/>
</dbReference>
<keyword evidence="7" id="KW-0326">Glycosidase</keyword>
<evidence type="ECO:0000256" key="1">
    <source>
        <dbReference type="ARBA" id="ARBA00004191"/>
    </source>
</evidence>
<dbReference type="Proteomes" id="UP000192927">
    <property type="component" value="Unassembled WGS sequence"/>
</dbReference>
<evidence type="ECO:0000313" key="15">
    <source>
        <dbReference type="EMBL" id="KAA6416384.1"/>
    </source>
</evidence>
<evidence type="ECO:0000256" key="6">
    <source>
        <dbReference type="ARBA" id="ARBA00022801"/>
    </source>
</evidence>
<evidence type="ECO:0000256" key="14">
    <source>
        <dbReference type="SAM" id="SignalP"/>
    </source>
</evidence>
<keyword evidence="17" id="KW-1185">Reference proteome</keyword>
<evidence type="ECO:0000256" key="3">
    <source>
        <dbReference type="ARBA" id="ARBA00022512"/>
    </source>
</evidence>
<feature type="region of interest" description="Disordered" evidence="13">
    <location>
        <begin position="110"/>
        <end position="147"/>
    </location>
</feature>
<dbReference type="OrthoDB" id="4082933at2759"/>
<dbReference type="SUPFAM" id="SSF51445">
    <property type="entry name" value="(Trans)glycosidases"/>
    <property type="match status" value="1"/>
</dbReference>
<accession>A0A1W5D7S3</accession>
<dbReference type="GO" id="GO:0071555">
    <property type="term" value="P:cell wall organization"/>
    <property type="evidence" value="ECO:0007669"/>
    <property type="project" value="TreeGrafter"/>
</dbReference>
<organism evidence="16 17">
    <name type="scientific">Lasallia pustulata</name>
    <dbReference type="NCBI Taxonomy" id="136370"/>
    <lineage>
        <taxon>Eukaryota</taxon>
        <taxon>Fungi</taxon>
        <taxon>Dikarya</taxon>
        <taxon>Ascomycota</taxon>
        <taxon>Pezizomycotina</taxon>
        <taxon>Lecanoromycetes</taxon>
        <taxon>OSLEUM clade</taxon>
        <taxon>Umbilicariomycetidae</taxon>
        <taxon>Umbilicariales</taxon>
        <taxon>Umbilicariaceae</taxon>
        <taxon>Lasallia</taxon>
    </lineage>
</organism>
<evidence type="ECO:0000256" key="7">
    <source>
        <dbReference type="ARBA" id="ARBA00023295"/>
    </source>
</evidence>
<evidence type="ECO:0000256" key="9">
    <source>
        <dbReference type="ARBA" id="ARBA00039284"/>
    </source>
</evidence>
<name>A0A1W5D7S3_9LECA</name>
<reference evidence="16" key="2">
    <citation type="submission" date="2017-03" db="EMBL/GenBank/DDBJ databases">
        <authorList>
            <person name="Afonso C.L."/>
            <person name="Miller P.J."/>
            <person name="Scott M.A."/>
            <person name="Spackman E."/>
            <person name="Goraichik I."/>
            <person name="Dimitrov K.M."/>
            <person name="Suarez D.L."/>
            <person name="Swayne D.E."/>
        </authorList>
    </citation>
    <scope>NUCLEOTIDE SEQUENCE [LARGE SCALE GENOMIC DNA]</scope>
</reference>
<evidence type="ECO:0000256" key="2">
    <source>
        <dbReference type="ARBA" id="ARBA00008773"/>
    </source>
</evidence>
<evidence type="ECO:0000256" key="11">
    <source>
        <dbReference type="ARBA" id="ARBA00041516"/>
    </source>
</evidence>
<keyword evidence="4" id="KW-0964">Secreted</keyword>
<dbReference type="PANTHER" id="PTHR16631">
    <property type="entry name" value="GLUCAN 1,3-BETA-GLUCOSIDASE"/>
    <property type="match status" value="1"/>
</dbReference>
<comment type="function">
    <text evidence="8">Beta-glucosidases are one of a number of cellulolytic enzymes involved in the degradation of cellulosic biomass. Catalyzes the last step releasing glucose from the inhibitory cellobiose.</text>
</comment>
<dbReference type="GO" id="GO:0009986">
    <property type="term" value="C:cell surface"/>
    <property type="evidence" value="ECO:0007669"/>
    <property type="project" value="TreeGrafter"/>
</dbReference>
<dbReference type="EMBL" id="FWEW01003467">
    <property type="protein sequence ID" value="SLM39156.1"/>
    <property type="molecule type" value="Genomic_DNA"/>
</dbReference>
<evidence type="ECO:0000256" key="5">
    <source>
        <dbReference type="ARBA" id="ARBA00022729"/>
    </source>
</evidence>
<evidence type="ECO:0000313" key="18">
    <source>
        <dbReference type="Proteomes" id="UP000324767"/>
    </source>
</evidence>
<evidence type="ECO:0000256" key="4">
    <source>
        <dbReference type="ARBA" id="ARBA00022525"/>
    </source>
</evidence>
<dbReference type="Proteomes" id="UP000324767">
    <property type="component" value="Unassembled WGS sequence"/>
</dbReference>
<reference evidence="17" key="1">
    <citation type="submission" date="2017-03" db="EMBL/GenBank/DDBJ databases">
        <authorList>
            <person name="Sharma R."/>
            <person name="Thines M."/>
        </authorList>
    </citation>
    <scope>NUCLEOTIDE SEQUENCE [LARGE SCALE GENOMIC DNA]</scope>
</reference>
<gene>
    <name evidence="15" type="ORF">FRX48_01104</name>
</gene>
<keyword evidence="6" id="KW-0378">Hydrolase</keyword>
<feature type="region of interest" description="Disordered" evidence="13">
    <location>
        <begin position="187"/>
        <end position="226"/>
    </location>
</feature>
<evidence type="ECO:0000256" key="10">
    <source>
        <dbReference type="ARBA" id="ARBA00041495"/>
    </source>
</evidence>
<sequence>MKGTILVIAASALLGSAAAGSLHERGHGHQVFHDLRRAQTSGAYENATCVCTTYVTTYYGEATLIQPAPTTITVSPTPESSSSPLSSASSFSISTSSTSINPVITSTISTASTTASETPTSSRSPSTASTTSMSATPSSSAASSSAAAPKVYEVSSSPSTTSTSATPSSFAAAPKFYEVASTSAAPAAPESASQSPPQSSSQSISSSSSTSAGPPHSSSAPISSSGSQWCMTYSPYNTDTTCKNAAAVSADIAAIASKGFTSVRLYSTDCNGLTNVGSAAAAAGLKLVLGVFISNTGISVAAEQISAIIKWANGDYSAVEMIVIGNEAIFNNFCTADALAAFLSQAKATLSAAGYSGPITTTEPMNVLQQYAATLCPVIDIAAANIHPFFNSGTSADTAGAFVATTLDELAALCPGGKEAYNLETGWPHSGNANGLAVPGPGEQEVAILSIKESAGGRSAFFSFVDDLWKAPGPGGWEQSWGCSQLFGS</sequence>
<feature type="chain" id="PRO_5044566984" description="Probable beta-glucosidase btgE" evidence="14">
    <location>
        <begin position="20"/>
        <end position="489"/>
    </location>
</feature>
<dbReference type="GO" id="GO:0042973">
    <property type="term" value="F:glucan endo-1,3-beta-D-glucosidase activity"/>
    <property type="evidence" value="ECO:0007669"/>
    <property type="project" value="TreeGrafter"/>
</dbReference>
<comment type="subcellular location">
    <subcellularLocation>
        <location evidence="1">Secreted</location>
        <location evidence="1">Cell wall</location>
    </subcellularLocation>
</comment>